<dbReference type="AlphaFoldDB" id="A0A6S7JE90"/>
<gene>
    <name evidence="1" type="ORF">PACLA_8A025672</name>
</gene>
<evidence type="ECO:0000313" key="1">
    <source>
        <dbReference type="EMBL" id="CAB4015282.1"/>
    </source>
</evidence>
<evidence type="ECO:0000313" key="2">
    <source>
        <dbReference type="Proteomes" id="UP001152795"/>
    </source>
</evidence>
<sequence>MNMWSKPTMIGTKNSISAAVSFASKTDYRHDVRRPTELNWNKSNSYKELQDQWCLDYMQRSRDCRGSGVGCFVLAGVLRGCEPPTRGCEPLPMIVCQEFACHQHFPEQTIWLEARMTRLQQE</sequence>
<reference evidence="1" key="1">
    <citation type="submission" date="2020-04" db="EMBL/GenBank/DDBJ databases">
        <authorList>
            <person name="Alioto T."/>
            <person name="Alioto T."/>
            <person name="Gomez Garrido J."/>
        </authorList>
    </citation>
    <scope>NUCLEOTIDE SEQUENCE</scope>
    <source>
        <strain evidence="1">A484AB</strain>
    </source>
</reference>
<keyword evidence="2" id="KW-1185">Reference proteome</keyword>
<feature type="non-terminal residue" evidence="1">
    <location>
        <position position="1"/>
    </location>
</feature>
<name>A0A6S7JE90_PARCT</name>
<comment type="caution">
    <text evidence="1">The sequence shown here is derived from an EMBL/GenBank/DDBJ whole genome shotgun (WGS) entry which is preliminary data.</text>
</comment>
<organism evidence="1 2">
    <name type="scientific">Paramuricea clavata</name>
    <name type="common">Red gorgonian</name>
    <name type="synonym">Violescent sea-whip</name>
    <dbReference type="NCBI Taxonomy" id="317549"/>
    <lineage>
        <taxon>Eukaryota</taxon>
        <taxon>Metazoa</taxon>
        <taxon>Cnidaria</taxon>
        <taxon>Anthozoa</taxon>
        <taxon>Octocorallia</taxon>
        <taxon>Malacalcyonacea</taxon>
        <taxon>Plexauridae</taxon>
        <taxon>Paramuricea</taxon>
    </lineage>
</organism>
<dbReference type="Proteomes" id="UP001152795">
    <property type="component" value="Unassembled WGS sequence"/>
</dbReference>
<dbReference type="EMBL" id="CACRXK020008657">
    <property type="protein sequence ID" value="CAB4015282.1"/>
    <property type="molecule type" value="Genomic_DNA"/>
</dbReference>
<proteinExistence type="predicted"/>
<protein>
    <submittedName>
        <fullName evidence="1">Uncharacterized protein</fullName>
    </submittedName>
</protein>
<accession>A0A6S7JE90</accession>